<evidence type="ECO:0000313" key="7">
    <source>
        <dbReference type="EMBL" id="RDU64295.1"/>
    </source>
</evidence>
<comment type="subcellular location">
    <subcellularLocation>
        <location evidence="1">Cell membrane</location>
        <topology evidence="1">Multi-pass membrane protein</topology>
    </subcellularLocation>
</comment>
<keyword evidence="2" id="KW-1003">Cell membrane</keyword>
<evidence type="ECO:0000256" key="6">
    <source>
        <dbReference type="SAM" id="Phobius"/>
    </source>
</evidence>
<dbReference type="GO" id="GO:0015171">
    <property type="term" value="F:amino acid transmembrane transporter activity"/>
    <property type="evidence" value="ECO:0007669"/>
    <property type="project" value="TreeGrafter"/>
</dbReference>
<accession>A0A3D8IH61</accession>
<dbReference type="AlphaFoldDB" id="A0A3D8IH61"/>
<keyword evidence="3 6" id="KW-0812">Transmembrane</keyword>
<keyword evidence="4 6" id="KW-1133">Transmembrane helix</keyword>
<dbReference type="GeneID" id="82534732"/>
<dbReference type="PANTHER" id="PTHR30086">
    <property type="entry name" value="ARGININE EXPORTER PROTEIN ARGO"/>
    <property type="match status" value="1"/>
</dbReference>
<gene>
    <name evidence="7" type="ORF">CQA43_00290</name>
</gene>
<dbReference type="InterPro" id="IPR001123">
    <property type="entry name" value="LeuE-type"/>
</dbReference>
<dbReference type="RefSeq" id="WP_115550629.1">
    <property type="nucleotide sequence ID" value="NZ_CAPHNE010000047.1"/>
</dbReference>
<dbReference type="GO" id="GO:0005886">
    <property type="term" value="C:plasma membrane"/>
    <property type="evidence" value="ECO:0007669"/>
    <property type="project" value="UniProtKB-SubCell"/>
</dbReference>
<dbReference type="Proteomes" id="UP000256650">
    <property type="component" value="Unassembled WGS sequence"/>
</dbReference>
<dbReference type="PANTHER" id="PTHR30086:SF20">
    <property type="entry name" value="ARGININE EXPORTER PROTEIN ARGO-RELATED"/>
    <property type="match status" value="1"/>
</dbReference>
<proteinExistence type="predicted"/>
<name>A0A3D8IH61_9HELI</name>
<reference evidence="7 8" key="1">
    <citation type="submission" date="2018-04" db="EMBL/GenBank/DDBJ databases">
        <title>Novel Campyloabacter and Helicobacter Species and Strains.</title>
        <authorList>
            <person name="Mannion A.J."/>
            <person name="Shen Z."/>
            <person name="Fox J.G."/>
        </authorList>
    </citation>
    <scope>NUCLEOTIDE SEQUENCE [LARGE SCALE GENOMIC DNA]</scope>
    <source>
        <strain evidence="7 8">MIT 99-5101</strain>
    </source>
</reference>
<sequence length="214" mass="23781">MFEILLAYILAVFLLIATPGPVVALVIRNASMYGFKTAFFTSIGTNFTSLLLITFAIAIILGAFEISPFALSLISIAGCAFIFYLGFSSLYHTLKNYQNQPQKESEPQCNKTKTNKTFVSSFLEGFGIAIGNPKDILFFVAFFPQFIHITDSILTSLSILVAVWILLDFCILMSYALLMQKAILLRYKNLIGIISDIILMLVGVFGAYYLLQAF</sequence>
<comment type="caution">
    <text evidence="7">The sequence shown here is derived from an EMBL/GenBank/DDBJ whole genome shotgun (WGS) entry which is preliminary data.</text>
</comment>
<evidence type="ECO:0000256" key="2">
    <source>
        <dbReference type="ARBA" id="ARBA00022475"/>
    </source>
</evidence>
<feature type="transmembrane region" description="Helical" evidence="6">
    <location>
        <begin position="69"/>
        <end position="87"/>
    </location>
</feature>
<evidence type="ECO:0000256" key="4">
    <source>
        <dbReference type="ARBA" id="ARBA00022989"/>
    </source>
</evidence>
<evidence type="ECO:0000256" key="3">
    <source>
        <dbReference type="ARBA" id="ARBA00022692"/>
    </source>
</evidence>
<feature type="transmembrane region" description="Helical" evidence="6">
    <location>
        <begin position="153"/>
        <end position="178"/>
    </location>
</feature>
<feature type="transmembrane region" description="Helical" evidence="6">
    <location>
        <begin position="40"/>
        <end position="62"/>
    </location>
</feature>
<evidence type="ECO:0000256" key="5">
    <source>
        <dbReference type="ARBA" id="ARBA00023136"/>
    </source>
</evidence>
<feature type="transmembrane region" description="Helical" evidence="6">
    <location>
        <begin position="190"/>
        <end position="211"/>
    </location>
</feature>
<evidence type="ECO:0000313" key="8">
    <source>
        <dbReference type="Proteomes" id="UP000256650"/>
    </source>
</evidence>
<evidence type="ECO:0000256" key="1">
    <source>
        <dbReference type="ARBA" id="ARBA00004651"/>
    </source>
</evidence>
<keyword evidence="5 6" id="KW-0472">Membrane</keyword>
<organism evidence="7 8">
    <name type="scientific">Helicobacter ganmani</name>
    <dbReference type="NCBI Taxonomy" id="60246"/>
    <lineage>
        <taxon>Bacteria</taxon>
        <taxon>Pseudomonadati</taxon>
        <taxon>Campylobacterota</taxon>
        <taxon>Epsilonproteobacteria</taxon>
        <taxon>Campylobacterales</taxon>
        <taxon>Helicobacteraceae</taxon>
        <taxon>Helicobacter</taxon>
    </lineage>
</organism>
<dbReference type="Pfam" id="PF01810">
    <property type="entry name" value="LysE"/>
    <property type="match status" value="1"/>
</dbReference>
<keyword evidence="8" id="KW-1185">Reference proteome</keyword>
<protein>
    <submittedName>
        <fullName evidence="7">LysE family translocator</fullName>
    </submittedName>
</protein>
<dbReference type="OrthoDB" id="9804822at2"/>
<dbReference type="EMBL" id="NXLS01000001">
    <property type="protein sequence ID" value="RDU64295.1"/>
    <property type="molecule type" value="Genomic_DNA"/>
</dbReference>